<dbReference type="InterPro" id="IPR007484">
    <property type="entry name" value="Peptidase_M28"/>
</dbReference>
<comment type="caution">
    <text evidence="3">The sequence shown here is derived from an EMBL/GenBank/DDBJ whole genome shotgun (WGS) entry which is preliminary data.</text>
</comment>
<dbReference type="RefSeq" id="WP_169210378.1">
    <property type="nucleotide sequence ID" value="NZ_JAATNW010000004.1"/>
</dbReference>
<feature type="domain" description="Peptidase M28" evidence="2">
    <location>
        <begin position="297"/>
        <end position="517"/>
    </location>
</feature>
<dbReference type="PANTHER" id="PTHR12147:SF26">
    <property type="entry name" value="PEPTIDASE M28 DOMAIN-CONTAINING PROTEIN"/>
    <property type="match status" value="1"/>
</dbReference>
<proteinExistence type="predicted"/>
<dbReference type="Gene3D" id="3.50.30.30">
    <property type="match status" value="1"/>
</dbReference>
<evidence type="ECO:0000259" key="2">
    <source>
        <dbReference type="Pfam" id="PF04389"/>
    </source>
</evidence>
<reference evidence="3 4" key="1">
    <citation type="submission" date="2020-03" db="EMBL/GenBank/DDBJ databases">
        <title>Alteromonas ponticola sp. nov., isolated from seawater.</title>
        <authorList>
            <person name="Yoon J.-H."/>
            <person name="Kim Y.-O."/>
        </authorList>
    </citation>
    <scope>NUCLEOTIDE SEQUENCE [LARGE SCALE GENOMIC DNA]</scope>
    <source>
        <strain evidence="3 4">MYP5</strain>
    </source>
</reference>
<evidence type="ECO:0000313" key="3">
    <source>
        <dbReference type="EMBL" id="NMH59797.1"/>
    </source>
</evidence>
<dbReference type="InterPro" id="IPR046450">
    <property type="entry name" value="PA_dom_sf"/>
</dbReference>
<keyword evidence="1" id="KW-0732">Signal</keyword>
<sequence length="543" mass="59390">MLKKLLIAALIGSASVAANAESSNAHTFNPNVSHIKSHLFFLADDLLEGRDTGSKGHDIASLYIATEFAKYGMKPAGTDGFMQNVKFRKALLEQKSPEVFFTMNGEKTALEYPKEYLTGPDLLRTETSMQGKMVFVGYGIVADELNHNDYQGLDVEGKIVVMLSGKPKSFPSEEGAHFASGYQKQKYAVEHGAIGIVTLSTPLAEKVRPYQSMLSYLHTPSMAWLDSNGEPANRFPQLQGSAYLSQPAAKKLFADAPVSLEDIYADLEEDKSPDGFALPGEFSLKRKSTHSTIDSFNVAGIIEGSDPELKNEYVVFSAHSDHIGIAKTVKKDNINNGAMDNASGTAIMLETARLFSQMETKPKRSLLFVSVTGEEKGLLGADYFARNPTVPVESMVANVNLDMPILTYEFADVIAFGAEHSDMKQSVSDAAQNAGLSLSADPWPEQALFTRSDHYAFVKQGIPAVFLVPGLKSKDPEVDGSKVFGEFLSTHYHKPSDDINQPFNWEAAKTFTRVNAEIGQTLANQAQRTQWNEGDFFGNTFGK</sequence>
<dbReference type="Gene3D" id="3.40.630.10">
    <property type="entry name" value="Zn peptidases"/>
    <property type="match status" value="2"/>
</dbReference>
<dbReference type="Proteomes" id="UP000709336">
    <property type="component" value="Unassembled WGS sequence"/>
</dbReference>
<feature type="chain" id="PRO_5045971731" evidence="1">
    <location>
        <begin position="21"/>
        <end position="543"/>
    </location>
</feature>
<protein>
    <submittedName>
        <fullName evidence="3">M28 family peptidase</fullName>
    </submittedName>
</protein>
<dbReference type="SUPFAM" id="SSF53187">
    <property type="entry name" value="Zn-dependent exopeptidases"/>
    <property type="match status" value="1"/>
</dbReference>
<evidence type="ECO:0000313" key="4">
    <source>
        <dbReference type="Proteomes" id="UP000709336"/>
    </source>
</evidence>
<name>A0ABX1R3X3_9ALTE</name>
<dbReference type="Pfam" id="PF04389">
    <property type="entry name" value="Peptidase_M28"/>
    <property type="match status" value="1"/>
</dbReference>
<feature type="signal peptide" evidence="1">
    <location>
        <begin position="1"/>
        <end position="20"/>
    </location>
</feature>
<organism evidence="3 4">
    <name type="scientific">Alteromonas ponticola</name>
    <dbReference type="NCBI Taxonomy" id="2720613"/>
    <lineage>
        <taxon>Bacteria</taxon>
        <taxon>Pseudomonadati</taxon>
        <taxon>Pseudomonadota</taxon>
        <taxon>Gammaproteobacteria</taxon>
        <taxon>Alteromonadales</taxon>
        <taxon>Alteromonadaceae</taxon>
        <taxon>Alteromonas/Salinimonas group</taxon>
        <taxon>Alteromonas</taxon>
    </lineage>
</organism>
<dbReference type="SUPFAM" id="SSF52025">
    <property type="entry name" value="PA domain"/>
    <property type="match status" value="1"/>
</dbReference>
<dbReference type="PANTHER" id="PTHR12147">
    <property type="entry name" value="METALLOPEPTIDASE M28 FAMILY MEMBER"/>
    <property type="match status" value="1"/>
</dbReference>
<dbReference type="EMBL" id="JAATNW010000004">
    <property type="protein sequence ID" value="NMH59797.1"/>
    <property type="molecule type" value="Genomic_DNA"/>
</dbReference>
<dbReference type="InterPro" id="IPR045175">
    <property type="entry name" value="M28_fam"/>
</dbReference>
<dbReference type="CDD" id="cd04820">
    <property type="entry name" value="PA_M28_1_1"/>
    <property type="match status" value="1"/>
</dbReference>
<accession>A0ABX1R3X3</accession>
<keyword evidence="4" id="KW-1185">Reference proteome</keyword>
<evidence type="ECO:0000256" key="1">
    <source>
        <dbReference type="SAM" id="SignalP"/>
    </source>
</evidence>
<gene>
    <name evidence="3" type="ORF">HCJ96_07205</name>
</gene>